<dbReference type="OrthoDB" id="911080at2759"/>
<dbReference type="PANTHER" id="PTHR33144:SF55">
    <property type="entry name" value="CHROMATIN REMODELER BROMODOMAIN FAMILY"/>
    <property type="match status" value="1"/>
</dbReference>
<comment type="caution">
    <text evidence="1">The sequence shown here is derived from an EMBL/GenBank/DDBJ whole genome shotgun (WGS) entry which is preliminary data.</text>
</comment>
<gene>
    <name evidence="1" type="ORF">OLEA9_A073055</name>
</gene>
<accession>A0A8S0T2F7</accession>
<evidence type="ECO:0000313" key="1">
    <source>
        <dbReference type="EMBL" id="CAA2998544.1"/>
    </source>
</evidence>
<dbReference type="Gramene" id="OE9A073055T1">
    <property type="protein sequence ID" value="OE9A073055C1"/>
    <property type="gene ID" value="OE9A073055"/>
</dbReference>
<keyword evidence="2" id="KW-1185">Reference proteome</keyword>
<dbReference type="AlphaFoldDB" id="A0A8S0T2F7"/>
<dbReference type="PANTHER" id="PTHR33144">
    <property type="entry name" value="OS10G0409366 PROTEIN-RELATED"/>
    <property type="match status" value="1"/>
</dbReference>
<dbReference type="EMBL" id="CACTIH010005597">
    <property type="protein sequence ID" value="CAA2998544.1"/>
    <property type="molecule type" value="Genomic_DNA"/>
</dbReference>
<proteinExistence type="predicted"/>
<dbReference type="Proteomes" id="UP000594638">
    <property type="component" value="Unassembled WGS sequence"/>
</dbReference>
<reference evidence="1 2" key="1">
    <citation type="submission" date="2019-12" db="EMBL/GenBank/DDBJ databases">
        <authorList>
            <person name="Alioto T."/>
            <person name="Alioto T."/>
            <person name="Gomez Garrido J."/>
        </authorList>
    </citation>
    <scope>NUCLEOTIDE SEQUENCE [LARGE SCALE GENOMIC DNA]</scope>
</reference>
<protein>
    <submittedName>
        <fullName evidence="1">Uncharacterized protein</fullName>
    </submittedName>
</protein>
<sequence>MDNSSSRRKTRGRGPTCCQQLLSEKCVSITTNALGQPIGREAPKLTSFLGILARIGHFLPLTYVDWRTVPNLRKACGRKFRYLIAFLLLLHDLCLKTSHHYLHETDEERLADRDERVLPDQWASLIAHWSSETKEVVFRDDC</sequence>
<name>A0A8S0T2F7_OLEEU</name>
<organism evidence="1 2">
    <name type="scientific">Olea europaea subsp. europaea</name>
    <dbReference type="NCBI Taxonomy" id="158383"/>
    <lineage>
        <taxon>Eukaryota</taxon>
        <taxon>Viridiplantae</taxon>
        <taxon>Streptophyta</taxon>
        <taxon>Embryophyta</taxon>
        <taxon>Tracheophyta</taxon>
        <taxon>Spermatophyta</taxon>
        <taxon>Magnoliopsida</taxon>
        <taxon>eudicotyledons</taxon>
        <taxon>Gunneridae</taxon>
        <taxon>Pentapetalae</taxon>
        <taxon>asterids</taxon>
        <taxon>lamiids</taxon>
        <taxon>Lamiales</taxon>
        <taxon>Oleaceae</taxon>
        <taxon>Oleeae</taxon>
        <taxon>Olea</taxon>
    </lineage>
</organism>
<evidence type="ECO:0000313" key="2">
    <source>
        <dbReference type="Proteomes" id="UP000594638"/>
    </source>
</evidence>